<reference evidence="1 2" key="1">
    <citation type="journal article" date="2016" name="Nat. Commun.">
        <title>Thousands of microbial genomes shed light on interconnected biogeochemical processes in an aquifer system.</title>
        <authorList>
            <person name="Anantharaman K."/>
            <person name="Brown C.T."/>
            <person name="Hug L.A."/>
            <person name="Sharon I."/>
            <person name="Castelle C.J."/>
            <person name="Probst A.J."/>
            <person name="Thomas B.C."/>
            <person name="Singh A."/>
            <person name="Wilkins M.J."/>
            <person name="Karaoz U."/>
            <person name="Brodie E.L."/>
            <person name="Williams K.H."/>
            <person name="Hubbard S.S."/>
            <person name="Banfield J.F."/>
        </authorList>
    </citation>
    <scope>NUCLEOTIDE SEQUENCE [LARGE SCALE GENOMIC DNA]</scope>
</reference>
<evidence type="ECO:0008006" key="3">
    <source>
        <dbReference type="Google" id="ProtNLM"/>
    </source>
</evidence>
<dbReference type="Pfam" id="PF09195">
    <property type="entry name" value="Endonuc-BglII"/>
    <property type="match status" value="1"/>
</dbReference>
<dbReference type="GO" id="GO:0000287">
    <property type="term" value="F:magnesium ion binding"/>
    <property type="evidence" value="ECO:0007669"/>
    <property type="project" value="InterPro"/>
</dbReference>
<dbReference type="InterPro" id="IPR011335">
    <property type="entry name" value="Restrct_endonuc-II-like"/>
</dbReference>
<dbReference type="Gene3D" id="3.40.91.20">
    <property type="match status" value="1"/>
</dbReference>
<dbReference type="GO" id="GO:0003677">
    <property type="term" value="F:DNA binding"/>
    <property type="evidence" value="ECO:0007669"/>
    <property type="project" value="InterPro"/>
</dbReference>
<name>A0A1F5Q217_9BACT</name>
<evidence type="ECO:0000313" key="2">
    <source>
        <dbReference type="Proteomes" id="UP000177281"/>
    </source>
</evidence>
<evidence type="ECO:0000313" key="1">
    <source>
        <dbReference type="EMBL" id="OGE96231.1"/>
    </source>
</evidence>
<dbReference type="EMBL" id="MFFB01000006">
    <property type="protein sequence ID" value="OGE96231.1"/>
    <property type="molecule type" value="Genomic_DNA"/>
</dbReference>
<dbReference type="InterPro" id="IPR011338">
    <property type="entry name" value="BamHI/BglII/BstY"/>
</dbReference>
<protein>
    <recommendedName>
        <fullName evidence="3">Restriction endonuclease</fullName>
    </recommendedName>
</protein>
<sequence>MQVVDTYSFKGGEKFIKVKHPKELREVLGAIESLDATVCLVKESQEKTMKGKLLFSPSTMNKLLKTTMHAKGWTEKAVGKKKAFTEPRHAFGNNRFREMDGIKNNVGLEIQFGKYAFMGYDIFSKMVIFNKVGLIECGIEVVPGHKLARQMSTGVSDFEQLLVDFEFRGESNIDIPVFVISLGLTPEEEIKCSKLRKLFETDREAALKILKLTTYNGSPPGPKQF</sequence>
<dbReference type="Proteomes" id="UP000177281">
    <property type="component" value="Unassembled WGS sequence"/>
</dbReference>
<dbReference type="AlphaFoldDB" id="A0A1F5Q217"/>
<dbReference type="SUPFAM" id="SSF52980">
    <property type="entry name" value="Restriction endonuclease-like"/>
    <property type="match status" value="1"/>
</dbReference>
<gene>
    <name evidence="1" type="ORF">A3B10_02875</name>
</gene>
<dbReference type="STRING" id="1817841.A3B10_02875"/>
<dbReference type="GO" id="GO:0009036">
    <property type="term" value="F:type II site-specific deoxyribonuclease activity"/>
    <property type="evidence" value="ECO:0007669"/>
    <property type="project" value="InterPro"/>
</dbReference>
<comment type="caution">
    <text evidence="1">The sequence shown here is derived from an EMBL/GenBank/DDBJ whole genome shotgun (WGS) entry which is preliminary data.</text>
</comment>
<proteinExistence type="predicted"/>
<accession>A0A1F5Q217</accession>
<organism evidence="1 2">
    <name type="scientific">Candidatus Doudnabacteria bacterium RIFCSPLOWO2_01_FULL_44_21</name>
    <dbReference type="NCBI Taxonomy" id="1817841"/>
    <lineage>
        <taxon>Bacteria</taxon>
        <taxon>Candidatus Doudnaibacteriota</taxon>
    </lineage>
</organism>
<dbReference type="GO" id="GO:0009307">
    <property type="term" value="P:DNA restriction-modification system"/>
    <property type="evidence" value="ECO:0007669"/>
    <property type="project" value="InterPro"/>
</dbReference>
<dbReference type="InterPro" id="IPR015278">
    <property type="entry name" value="BglII-like"/>
</dbReference>